<dbReference type="PROSITE" id="PS50109">
    <property type="entry name" value="HIS_KIN"/>
    <property type="match status" value="1"/>
</dbReference>
<dbReference type="RefSeq" id="WP_218392348.1">
    <property type="nucleotide sequence ID" value="NZ_JAHUZE010000002.1"/>
</dbReference>
<dbReference type="EMBL" id="JAHUZE010000002">
    <property type="protein sequence ID" value="MBV7379202.1"/>
    <property type="molecule type" value="Genomic_DNA"/>
</dbReference>
<gene>
    <name evidence="2" type="ORF">KJP28_09700</name>
</gene>
<sequence>MTKTPPLPPTRPDNETRLDALASLCILDTEPEAGYDDLTQYVSEVCDTPTALVSLVDRDRQWFKSAKGFDQPETGLESSVCAYVVFDDNFVEIEDLSTDPRTERNPLVTAPGGVRFYAGAPLRLSSGEVVGALCVLDTKPRKLNDFQRRTLTVMAGQVVNQMELRRALEQAEVLKKEVDHRVKNSLQSISSQIRIQARKARDMSVQTALRQVEARIAMAAALHEQLYRSADGADVDLAAFMTETARILDGTSPPHIHVESDFRPARVNAIQASAIGVIVNEFATNSIKHAFPEGRNGQVRFSCEAATDGSLVIEMKDNGIGMPKDTSAGGIGLAVIEASAAQLEGRWELQELGDAGTGARLTFPIAPAQ</sequence>
<organism evidence="2 3">
    <name type="scientific">Maritimibacter dapengensis</name>
    <dbReference type="NCBI Taxonomy" id="2836868"/>
    <lineage>
        <taxon>Bacteria</taxon>
        <taxon>Pseudomonadati</taxon>
        <taxon>Pseudomonadota</taxon>
        <taxon>Alphaproteobacteria</taxon>
        <taxon>Rhodobacterales</taxon>
        <taxon>Roseobacteraceae</taxon>
        <taxon>Maritimibacter</taxon>
    </lineage>
</organism>
<dbReference type="Pfam" id="PF01590">
    <property type="entry name" value="GAF"/>
    <property type="match status" value="1"/>
</dbReference>
<dbReference type="PANTHER" id="PTHR43102:SF2">
    <property type="entry name" value="GAF DOMAIN-CONTAINING PROTEIN"/>
    <property type="match status" value="1"/>
</dbReference>
<dbReference type="InterPro" id="IPR005467">
    <property type="entry name" value="His_kinase_dom"/>
</dbReference>
<proteinExistence type="predicted"/>
<comment type="caution">
    <text evidence="2">The sequence shown here is derived from an EMBL/GenBank/DDBJ whole genome shotgun (WGS) entry which is preliminary data.</text>
</comment>
<feature type="domain" description="Histidine kinase" evidence="1">
    <location>
        <begin position="177"/>
        <end position="367"/>
    </location>
</feature>
<dbReference type="InterPro" id="IPR003018">
    <property type="entry name" value="GAF"/>
</dbReference>
<dbReference type="InterPro" id="IPR003594">
    <property type="entry name" value="HATPase_dom"/>
</dbReference>
<evidence type="ECO:0000259" key="1">
    <source>
        <dbReference type="PROSITE" id="PS50109"/>
    </source>
</evidence>
<dbReference type="SMART" id="SM00065">
    <property type="entry name" value="GAF"/>
    <property type="match status" value="1"/>
</dbReference>
<dbReference type="PANTHER" id="PTHR43102">
    <property type="entry name" value="SLR1143 PROTEIN"/>
    <property type="match status" value="1"/>
</dbReference>
<protein>
    <submittedName>
        <fullName evidence="2">GAF domain-containing protein</fullName>
    </submittedName>
</protein>
<reference evidence="2 3" key="1">
    <citation type="submission" date="2021-05" db="EMBL/GenBank/DDBJ databases">
        <title>Culturable bacteria isolated from Daya Bay.</title>
        <authorList>
            <person name="Zheng W."/>
            <person name="Yu S."/>
            <person name="Huang Y."/>
        </authorList>
    </citation>
    <scope>NUCLEOTIDE SEQUENCE [LARGE SCALE GENOMIC DNA]</scope>
    <source>
        <strain evidence="2 3">DP4N28-5</strain>
    </source>
</reference>
<name>A0ABS6T4C7_9RHOB</name>
<evidence type="ECO:0000313" key="2">
    <source>
        <dbReference type="EMBL" id="MBV7379202.1"/>
    </source>
</evidence>
<dbReference type="Proteomes" id="UP000756530">
    <property type="component" value="Unassembled WGS sequence"/>
</dbReference>
<dbReference type="Pfam" id="PF02518">
    <property type="entry name" value="HATPase_c"/>
    <property type="match status" value="1"/>
</dbReference>
<dbReference type="Pfam" id="PF07568">
    <property type="entry name" value="HisKA_2"/>
    <property type="match status" value="1"/>
</dbReference>
<accession>A0ABS6T4C7</accession>
<dbReference type="InterPro" id="IPR011495">
    <property type="entry name" value="Sig_transdc_His_kin_sub2_dim/P"/>
</dbReference>
<dbReference type="CDD" id="cd00075">
    <property type="entry name" value="HATPase"/>
    <property type="match status" value="1"/>
</dbReference>
<keyword evidence="3" id="KW-1185">Reference proteome</keyword>
<dbReference type="SMART" id="SM00387">
    <property type="entry name" value="HATPase_c"/>
    <property type="match status" value="1"/>
</dbReference>
<evidence type="ECO:0000313" key="3">
    <source>
        <dbReference type="Proteomes" id="UP000756530"/>
    </source>
</evidence>